<feature type="region of interest" description="Disordered" evidence="1">
    <location>
        <begin position="29"/>
        <end position="49"/>
    </location>
</feature>
<name>A0A7W4YH95_9MICO</name>
<comment type="caution">
    <text evidence="2">The sequence shown here is derived from an EMBL/GenBank/DDBJ whole genome shotgun (WGS) entry which is preliminary data.</text>
</comment>
<dbReference type="Proteomes" id="UP000545286">
    <property type="component" value="Unassembled WGS sequence"/>
</dbReference>
<evidence type="ECO:0000256" key="1">
    <source>
        <dbReference type="SAM" id="MobiDB-lite"/>
    </source>
</evidence>
<evidence type="ECO:0000313" key="3">
    <source>
        <dbReference type="Proteomes" id="UP000545286"/>
    </source>
</evidence>
<accession>A0A7W4YH95</accession>
<proteinExistence type="predicted"/>
<gene>
    <name evidence="2" type="ORF">FHX72_003737</name>
</gene>
<reference evidence="2 3" key="1">
    <citation type="submission" date="2020-08" db="EMBL/GenBank/DDBJ databases">
        <title>Sequencing the genomes of 1000 actinobacteria strains.</title>
        <authorList>
            <person name="Klenk H.-P."/>
        </authorList>
    </citation>
    <scope>NUCLEOTIDE SEQUENCE [LARGE SCALE GENOMIC DNA]</scope>
    <source>
        <strain evidence="2 3">DSM 20419</strain>
    </source>
</reference>
<organism evidence="2 3">
    <name type="scientific">Pseudoclavibacter helvolus</name>
    <dbReference type="NCBI Taxonomy" id="255205"/>
    <lineage>
        <taxon>Bacteria</taxon>
        <taxon>Bacillati</taxon>
        <taxon>Actinomycetota</taxon>
        <taxon>Actinomycetes</taxon>
        <taxon>Micrococcales</taxon>
        <taxon>Microbacteriaceae</taxon>
        <taxon>Pseudoclavibacter</taxon>
    </lineage>
</organism>
<dbReference type="RefSeq" id="WP_183626928.1">
    <property type="nucleotide sequence ID" value="NZ_JACHWJ010000012.1"/>
</dbReference>
<dbReference type="Pfam" id="PF20373">
    <property type="entry name" value="DUF6668"/>
    <property type="match status" value="1"/>
</dbReference>
<keyword evidence="3" id="KW-1185">Reference proteome</keyword>
<dbReference type="AlphaFoldDB" id="A0A7W4YH95"/>
<dbReference type="InterPro" id="IPR046609">
    <property type="entry name" value="DUF6668"/>
</dbReference>
<protein>
    <submittedName>
        <fullName evidence="2">Uncharacterized protein</fullName>
    </submittedName>
</protein>
<evidence type="ECO:0000313" key="2">
    <source>
        <dbReference type="EMBL" id="MBB2959568.1"/>
    </source>
</evidence>
<sequence>MSTAHNPWVSQPLVPPVELEASADAISTGIQGPAAPQRGVPAPDRADQLGTRPFHREAELFLVGAHGGAGESSLAALSPNWVAAGHAWPHVTTSNNRSRVVIVARSNMQGLLDAQRAATQWGSGLVPFVDVVGLVIVADAPGKLPRPLRDFAAIVGGGVPRVWNVPWSDALRLGELPDPTTAHKDVRAFVTDLTAILTGASRTTH</sequence>
<dbReference type="EMBL" id="JACHWJ010000012">
    <property type="protein sequence ID" value="MBB2959568.1"/>
    <property type="molecule type" value="Genomic_DNA"/>
</dbReference>